<dbReference type="PIR" id="B55224">
    <property type="entry name" value="B55224"/>
</dbReference>
<accession>Q53058</accession>
<evidence type="ECO:0000256" key="1">
    <source>
        <dbReference type="SAM" id="MobiDB-lite"/>
    </source>
</evidence>
<feature type="compositionally biased region" description="Basic and acidic residues" evidence="1">
    <location>
        <begin position="136"/>
        <end position="154"/>
    </location>
</feature>
<proteinExistence type="predicted"/>
<dbReference type="EMBL" id="U12430">
    <property type="protein sequence ID" value="AAA65075.1"/>
    <property type="molecule type" value="Genomic_DNA"/>
</dbReference>
<feature type="region of interest" description="Disordered" evidence="1">
    <location>
        <begin position="1"/>
        <end position="33"/>
    </location>
</feature>
<dbReference type="AlphaFoldDB" id="Q53058"/>
<protein>
    <submittedName>
        <fullName evidence="2">Uncharacterized protein</fullName>
    </submittedName>
</protein>
<organism evidence="2">
    <name type="scientific">Cereibacter sphaeroides</name>
    <name type="common">Rhodobacter sphaeroides</name>
    <dbReference type="NCBI Taxonomy" id="1063"/>
    <lineage>
        <taxon>Bacteria</taxon>
        <taxon>Pseudomonadati</taxon>
        <taxon>Pseudomonadota</taxon>
        <taxon>Alphaproteobacteria</taxon>
        <taxon>Rhodobacterales</taxon>
        <taxon>Paracoccaceae</taxon>
        <taxon>Cereibacter</taxon>
    </lineage>
</organism>
<reference evidence="2" key="1">
    <citation type="journal article" date="1994" name="J. Bacteriol.">
        <title>Positive and negative regulation of sequences upstream of the form II cbb CO2 fixation operon of Rhodobacter sphaeroides.</title>
        <authorList>
            <person name="Xu H.H."/>
            <person name="Tabita F.R."/>
        </authorList>
    </citation>
    <scope>NUCLEOTIDE SEQUENCE</scope>
    <source>
        <strain evidence="2">HR</strain>
    </source>
</reference>
<feature type="region of interest" description="Disordered" evidence="1">
    <location>
        <begin position="167"/>
        <end position="210"/>
    </location>
</feature>
<evidence type="ECO:0000313" key="2">
    <source>
        <dbReference type="EMBL" id="AAA65075.1"/>
    </source>
</evidence>
<sequence>MRWQGRAKGGTGAAVEEGGHRFNPNGPPTRADVFRQAGAEPAGSDAGRPSGWPVLGRGPPPGETLAPAGVVQAVAAVREKLKGRRQDHRHGGTGGGAILQVLAGHFRAGPCRGLHLRDMMVRVRRRRRGGRAQSRPRHEGKGEQGRKAELEESEADHAKRIYLSFRDKQRSHESVRLGQGCNTSPRQGARGLCRAGTAEAPPPSRMDGRAPWNPLRAMIFSARTFPTCFGPTGCRESRSPPGGSSLPWGRCKPSTLPLGLVSPAAKRLSSRTFSE</sequence>
<name>Q53058_CERSP</name>
<feature type="region of interest" description="Disordered" evidence="1">
    <location>
        <begin position="125"/>
        <end position="154"/>
    </location>
</feature>